<feature type="domain" description="UspA" evidence="3">
    <location>
        <begin position="5"/>
        <end position="146"/>
    </location>
</feature>
<dbReference type="RefSeq" id="WP_057889936.1">
    <property type="nucleotide sequence ID" value="NZ_AZFE01000031.1"/>
</dbReference>
<organism evidence="4 5">
    <name type="scientific">Paucilactobacillus oligofermentans DSM 15707 = LMG 22743</name>
    <dbReference type="NCBI Taxonomy" id="1423778"/>
    <lineage>
        <taxon>Bacteria</taxon>
        <taxon>Bacillati</taxon>
        <taxon>Bacillota</taxon>
        <taxon>Bacilli</taxon>
        <taxon>Lactobacillales</taxon>
        <taxon>Lactobacillaceae</taxon>
        <taxon>Paucilactobacillus</taxon>
    </lineage>
</organism>
<name>A0A0R1RGA0_9LACO</name>
<dbReference type="Proteomes" id="UP000051697">
    <property type="component" value="Unassembled WGS sequence"/>
</dbReference>
<dbReference type="SUPFAM" id="SSF52402">
    <property type="entry name" value="Adenine nucleotide alpha hydrolases-like"/>
    <property type="match status" value="1"/>
</dbReference>
<dbReference type="KEGG" id="lol:LACOL_0312"/>
<proteinExistence type="inferred from homology"/>
<protein>
    <recommendedName>
        <fullName evidence="2">Universal stress protein</fullName>
    </recommendedName>
</protein>
<dbReference type="AlphaFoldDB" id="A0A0R1RGA0"/>
<dbReference type="PANTHER" id="PTHR46268">
    <property type="entry name" value="STRESS RESPONSE PROTEIN NHAX"/>
    <property type="match status" value="1"/>
</dbReference>
<comment type="subcellular location">
    <subcellularLocation>
        <location evidence="2">Cytoplasm</location>
    </subcellularLocation>
</comment>
<gene>
    <name evidence="4" type="ORF">FC70_GL000987</name>
</gene>
<dbReference type="EMBL" id="AZFE01000031">
    <property type="protein sequence ID" value="KRL55390.1"/>
    <property type="molecule type" value="Genomic_DNA"/>
</dbReference>
<dbReference type="PANTHER" id="PTHR46268:SF6">
    <property type="entry name" value="UNIVERSAL STRESS PROTEIN UP12"/>
    <property type="match status" value="1"/>
</dbReference>
<sequence>MTQQYKKILVPVDGSKATPQLIERAIQIAKENGSHLDILNVVEINQFSDSYGGAISGDVVYSLVEDIEARLASLKKQASESGLTDVSIHVRFGNPKPVIAREFPEDHGTDLTIIGTTGMSAVERFMVGSVTTYVNRISKNDVLVVKIK</sequence>
<dbReference type="InterPro" id="IPR014729">
    <property type="entry name" value="Rossmann-like_a/b/a_fold"/>
</dbReference>
<dbReference type="STRING" id="1423778.FC70_GL000987"/>
<dbReference type="CDD" id="cd00293">
    <property type="entry name" value="USP-like"/>
    <property type="match status" value="1"/>
</dbReference>
<dbReference type="GO" id="GO:0005737">
    <property type="term" value="C:cytoplasm"/>
    <property type="evidence" value="ECO:0007669"/>
    <property type="project" value="UniProtKB-SubCell"/>
</dbReference>
<evidence type="ECO:0000256" key="1">
    <source>
        <dbReference type="ARBA" id="ARBA00008791"/>
    </source>
</evidence>
<accession>A0A0R1RGA0</accession>
<dbReference type="Pfam" id="PF00582">
    <property type="entry name" value="Usp"/>
    <property type="match status" value="1"/>
</dbReference>
<evidence type="ECO:0000313" key="5">
    <source>
        <dbReference type="Proteomes" id="UP000051697"/>
    </source>
</evidence>
<dbReference type="InterPro" id="IPR006016">
    <property type="entry name" value="UspA"/>
</dbReference>
<comment type="caution">
    <text evidence="4">The sequence shown here is derived from an EMBL/GenBank/DDBJ whole genome shotgun (WGS) entry which is preliminary data.</text>
</comment>
<keyword evidence="2" id="KW-0963">Cytoplasm</keyword>
<dbReference type="PATRIC" id="fig|1423778.4.peg.1020"/>
<evidence type="ECO:0000259" key="3">
    <source>
        <dbReference type="Pfam" id="PF00582"/>
    </source>
</evidence>
<dbReference type="PRINTS" id="PR01438">
    <property type="entry name" value="UNVRSLSTRESS"/>
</dbReference>
<comment type="similarity">
    <text evidence="1 2">Belongs to the universal stress protein A family.</text>
</comment>
<evidence type="ECO:0000256" key="2">
    <source>
        <dbReference type="PIRNR" id="PIRNR006276"/>
    </source>
</evidence>
<dbReference type="Gene3D" id="3.40.50.620">
    <property type="entry name" value="HUPs"/>
    <property type="match status" value="1"/>
</dbReference>
<dbReference type="InterPro" id="IPR006015">
    <property type="entry name" value="Universal_stress_UspA"/>
</dbReference>
<keyword evidence="5" id="KW-1185">Reference proteome</keyword>
<dbReference type="OrthoDB" id="9789668at2"/>
<dbReference type="PIRSF" id="PIRSF006276">
    <property type="entry name" value="UspA"/>
    <property type="match status" value="1"/>
</dbReference>
<evidence type="ECO:0000313" key="4">
    <source>
        <dbReference type="EMBL" id="KRL55390.1"/>
    </source>
</evidence>
<reference evidence="4 5" key="1">
    <citation type="journal article" date="2015" name="Genome Announc.">
        <title>Expanding the biotechnology potential of lactobacilli through comparative genomics of 213 strains and associated genera.</title>
        <authorList>
            <person name="Sun Z."/>
            <person name="Harris H.M."/>
            <person name="McCann A."/>
            <person name="Guo C."/>
            <person name="Argimon S."/>
            <person name="Zhang W."/>
            <person name="Yang X."/>
            <person name="Jeffery I.B."/>
            <person name="Cooney J.C."/>
            <person name="Kagawa T.F."/>
            <person name="Liu W."/>
            <person name="Song Y."/>
            <person name="Salvetti E."/>
            <person name="Wrobel A."/>
            <person name="Rasinkangas P."/>
            <person name="Parkhill J."/>
            <person name="Rea M.C."/>
            <person name="O'Sullivan O."/>
            <person name="Ritari J."/>
            <person name="Douillard F.P."/>
            <person name="Paul Ross R."/>
            <person name="Yang R."/>
            <person name="Briner A.E."/>
            <person name="Felis G.E."/>
            <person name="de Vos W.M."/>
            <person name="Barrangou R."/>
            <person name="Klaenhammer T.R."/>
            <person name="Caufield P.W."/>
            <person name="Cui Y."/>
            <person name="Zhang H."/>
            <person name="O'Toole P.W."/>
        </authorList>
    </citation>
    <scope>NUCLEOTIDE SEQUENCE [LARGE SCALE GENOMIC DNA]</scope>
    <source>
        <strain evidence="4 5">DSM 15707</strain>
    </source>
</reference>